<reference evidence="3" key="1">
    <citation type="submission" date="2020-07" db="EMBL/GenBank/DDBJ databases">
        <title>Genome sequence and genetic diversity analysis of an under-domesticated orphan crop, white fonio (Digitaria exilis).</title>
        <authorList>
            <person name="Bennetzen J.L."/>
            <person name="Chen S."/>
            <person name="Ma X."/>
            <person name="Wang X."/>
            <person name="Yssel A.E.J."/>
            <person name="Chaluvadi S.R."/>
            <person name="Johnson M."/>
            <person name="Gangashetty P."/>
            <person name="Hamidou F."/>
            <person name="Sanogo M.D."/>
            <person name="Zwaenepoel A."/>
            <person name="Wallace J."/>
            <person name="Van De Peer Y."/>
            <person name="Van Deynze A."/>
        </authorList>
    </citation>
    <scope>NUCLEOTIDE SEQUENCE</scope>
    <source>
        <tissue evidence="3">Leaves</tissue>
    </source>
</reference>
<evidence type="ECO:0000256" key="2">
    <source>
        <dbReference type="SAM" id="Phobius"/>
    </source>
</evidence>
<protein>
    <submittedName>
        <fullName evidence="3">Uncharacterized protein</fullName>
    </submittedName>
</protein>
<accession>A0A835FPZ3</accession>
<proteinExistence type="predicted"/>
<evidence type="ECO:0000256" key="1">
    <source>
        <dbReference type="SAM" id="MobiDB-lite"/>
    </source>
</evidence>
<gene>
    <name evidence="3" type="ORF">HU200_006168</name>
</gene>
<feature type="transmembrane region" description="Helical" evidence="2">
    <location>
        <begin position="65"/>
        <end position="86"/>
    </location>
</feature>
<sequence>MASPEALTNGVQLVPLDLASSSPFKAFSACLSVPDRSLSPPASSFPFGVQFGSAELRLTVVMRRLGCAVVGVLLLLGAALLSPVAVATARGGKQSLSTTLNSDFTVLRSRHGDEWRDRARAVGSLGNEPEEPAPPPPAAADGENVMGRRSDRRFRSRRIPGSQVQFGGRIPFTADYHSVHRHPPTHN</sequence>
<dbReference type="OrthoDB" id="660577at2759"/>
<dbReference type="AlphaFoldDB" id="A0A835FPZ3"/>
<dbReference type="Proteomes" id="UP000636709">
    <property type="component" value="Unassembled WGS sequence"/>
</dbReference>
<keyword evidence="2" id="KW-1133">Transmembrane helix</keyword>
<feature type="region of interest" description="Disordered" evidence="1">
    <location>
        <begin position="124"/>
        <end position="187"/>
    </location>
</feature>
<organism evidence="3 4">
    <name type="scientific">Digitaria exilis</name>
    <dbReference type="NCBI Taxonomy" id="1010633"/>
    <lineage>
        <taxon>Eukaryota</taxon>
        <taxon>Viridiplantae</taxon>
        <taxon>Streptophyta</taxon>
        <taxon>Embryophyta</taxon>
        <taxon>Tracheophyta</taxon>
        <taxon>Spermatophyta</taxon>
        <taxon>Magnoliopsida</taxon>
        <taxon>Liliopsida</taxon>
        <taxon>Poales</taxon>
        <taxon>Poaceae</taxon>
        <taxon>PACMAD clade</taxon>
        <taxon>Panicoideae</taxon>
        <taxon>Panicodae</taxon>
        <taxon>Paniceae</taxon>
        <taxon>Anthephorinae</taxon>
        <taxon>Digitaria</taxon>
    </lineage>
</organism>
<evidence type="ECO:0000313" key="4">
    <source>
        <dbReference type="Proteomes" id="UP000636709"/>
    </source>
</evidence>
<name>A0A835FPZ3_9POAL</name>
<dbReference type="EMBL" id="JACEFO010000430">
    <property type="protein sequence ID" value="KAF8769577.1"/>
    <property type="molecule type" value="Genomic_DNA"/>
</dbReference>
<keyword evidence="2" id="KW-0472">Membrane</keyword>
<evidence type="ECO:0000313" key="3">
    <source>
        <dbReference type="EMBL" id="KAF8769577.1"/>
    </source>
</evidence>
<keyword evidence="4" id="KW-1185">Reference proteome</keyword>
<keyword evidence="2" id="KW-0812">Transmembrane</keyword>
<comment type="caution">
    <text evidence="3">The sequence shown here is derived from an EMBL/GenBank/DDBJ whole genome shotgun (WGS) entry which is preliminary data.</text>
</comment>